<feature type="compositionally biased region" description="Pro residues" evidence="16">
    <location>
        <begin position="27"/>
        <end position="36"/>
    </location>
</feature>
<dbReference type="Pfam" id="PF00116">
    <property type="entry name" value="COX2"/>
    <property type="match status" value="1"/>
</dbReference>
<evidence type="ECO:0000256" key="12">
    <source>
        <dbReference type="ARBA" id="ARBA00023136"/>
    </source>
</evidence>
<dbReference type="PANTHER" id="PTHR22888:SF9">
    <property type="entry name" value="CYTOCHROME C OXIDASE SUBUNIT 2"/>
    <property type="match status" value="1"/>
</dbReference>
<dbReference type="SUPFAM" id="SSF81464">
    <property type="entry name" value="Cytochrome c oxidase subunit II-like, transmembrane region"/>
    <property type="match status" value="1"/>
</dbReference>
<dbReference type="InterPro" id="IPR045187">
    <property type="entry name" value="CcO_II"/>
</dbReference>
<feature type="region of interest" description="Disordered" evidence="16">
    <location>
        <begin position="338"/>
        <end position="361"/>
    </location>
</feature>
<evidence type="ECO:0000256" key="9">
    <source>
        <dbReference type="ARBA" id="ARBA00022982"/>
    </source>
</evidence>
<dbReference type="InterPro" id="IPR014222">
    <property type="entry name" value="Cyt_c_oxidase_su2"/>
</dbReference>
<feature type="transmembrane region" description="Helical" evidence="17">
    <location>
        <begin position="164"/>
        <end position="183"/>
    </location>
</feature>
<dbReference type="EMBL" id="JAERSG010000002">
    <property type="protein sequence ID" value="MBL0747439.1"/>
    <property type="molecule type" value="Genomic_DNA"/>
</dbReference>
<name>A0ABS1L6Y1_9ACTN</name>
<feature type="region of interest" description="Disordered" evidence="16">
    <location>
        <begin position="1"/>
        <end position="46"/>
    </location>
</feature>
<keyword evidence="8" id="KW-1278">Translocase</keyword>
<evidence type="ECO:0000256" key="1">
    <source>
        <dbReference type="ARBA" id="ARBA00004141"/>
    </source>
</evidence>
<keyword evidence="7" id="KW-0479">Metal-binding</keyword>
<dbReference type="InterPro" id="IPR036257">
    <property type="entry name" value="Cyt_c_oxidase_su2_TM_sf"/>
</dbReference>
<feature type="domain" description="Cytochrome oxidase subunit II copper A binding" evidence="18">
    <location>
        <begin position="194"/>
        <end position="329"/>
    </location>
</feature>
<evidence type="ECO:0000256" key="2">
    <source>
        <dbReference type="ARBA" id="ARBA00007866"/>
    </source>
</evidence>
<comment type="catalytic activity">
    <reaction evidence="15">
        <text>4 Fe(II)-[cytochrome c] + O2 + 8 H(+)(in) = 4 Fe(III)-[cytochrome c] + 2 H2O + 4 H(+)(out)</text>
        <dbReference type="Rhea" id="RHEA:11436"/>
        <dbReference type="Rhea" id="RHEA-COMP:10350"/>
        <dbReference type="Rhea" id="RHEA-COMP:14399"/>
        <dbReference type="ChEBI" id="CHEBI:15377"/>
        <dbReference type="ChEBI" id="CHEBI:15378"/>
        <dbReference type="ChEBI" id="CHEBI:15379"/>
        <dbReference type="ChEBI" id="CHEBI:29033"/>
        <dbReference type="ChEBI" id="CHEBI:29034"/>
        <dbReference type="EC" id="7.1.1.9"/>
    </reaction>
</comment>
<keyword evidence="9" id="KW-0249">Electron transport</keyword>
<keyword evidence="6 17" id="KW-0812">Transmembrane</keyword>
<comment type="caution">
    <text evidence="19">The sequence shown here is derived from an EMBL/GenBank/DDBJ whole genome shotgun (WGS) entry which is preliminary data.</text>
</comment>
<feature type="transmembrane region" description="Helical" evidence="17">
    <location>
        <begin position="122"/>
        <end position="143"/>
    </location>
</feature>
<keyword evidence="5" id="KW-0679">Respiratory chain</keyword>
<feature type="transmembrane region" description="Helical" evidence="17">
    <location>
        <begin position="76"/>
        <end position="96"/>
    </location>
</feature>
<organism evidence="19 20">
    <name type="scientific">Nocardioides baculatus</name>
    <dbReference type="NCBI Taxonomy" id="2801337"/>
    <lineage>
        <taxon>Bacteria</taxon>
        <taxon>Bacillati</taxon>
        <taxon>Actinomycetota</taxon>
        <taxon>Actinomycetes</taxon>
        <taxon>Propionibacteriales</taxon>
        <taxon>Nocardioidaceae</taxon>
        <taxon>Nocardioides</taxon>
    </lineage>
</organism>
<dbReference type="PRINTS" id="PR01166">
    <property type="entry name" value="CYCOXIDASEII"/>
</dbReference>
<dbReference type="PROSITE" id="PS00078">
    <property type="entry name" value="COX2"/>
    <property type="match status" value="1"/>
</dbReference>
<evidence type="ECO:0000256" key="3">
    <source>
        <dbReference type="ARBA" id="ARBA00012949"/>
    </source>
</evidence>
<gene>
    <name evidence="19" type="primary">coxB</name>
    <name evidence="19" type="ORF">JI751_07455</name>
</gene>
<proteinExistence type="inferred from homology"/>
<evidence type="ECO:0000256" key="14">
    <source>
        <dbReference type="ARBA" id="ARBA00031399"/>
    </source>
</evidence>
<keyword evidence="4" id="KW-0813">Transport</keyword>
<evidence type="ECO:0000256" key="4">
    <source>
        <dbReference type="ARBA" id="ARBA00022448"/>
    </source>
</evidence>
<evidence type="ECO:0000313" key="19">
    <source>
        <dbReference type="EMBL" id="MBL0747439.1"/>
    </source>
</evidence>
<evidence type="ECO:0000256" key="15">
    <source>
        <dbReference type="ARBA" id="ARBA00047816"/>
    </source>
</evidence>
<keyword evidence="20" id="KW-1185">Reference proteome</keyword>
<evidence type="ECO:0000256" key="17">
    <source>
        <dbReference type="SAM" id="Phobius"/>
    </source>
</evidence>
<dbReference type="Proteomes" id="UP000636918">
    <property type="component" value="Unassembled WGS sequence"/>
</dbReference>
<keyword evidence="12 17" id="KW-0472">Membrane</keyword>
<dbReference type="CDD" id="cd13919">
    <property type="entry name" value="CuRO_HCO_II_like_5"/>
    <property type="match status" value="1"/>
</dbReference>
<keyword evidence="11" id="KW-0186">Copper</keyword>
<dbReference type="PROSITE" id="PS50857">
    <property type="entry name" value="COX2_CUA"/>
    <property type="match status" value="1"/>
</dbReference>
<comment type="similarity">
    <text evidence="2">Belongs to the cytochrome c oxidase subunit 2 family.</text>
</comment>
<evidence type="ECO:0000313" key="20">
    <source>
        <dbReference type="Proteomes" id="UP000636918"/>
    </source>
</evidence>
<dbReference type="Gene3D" id="1.10.287.90">
    <property type="match status" value="1"/>
</dbReference>
<dbReference type="NCBIfam" id="TIGR02866">
    <property type="entry name" value="CoxB"/>
    <property type="match status" value="1"/>
</dbReference>
<accession>A0ABS1L6Y1</accession>
<dbReference type="PANTHER" id="PTHR22888">
    <property type="entry name" value="CYTOCHROME C OXIDASE, SUBUNIT II"/>
    <property type="match status" value="1"/>
</dbReference>
<evidence type="ECO:0000256" key="10">
    <source>
        <dbReference type="ARBA" id="ARBA00022989"/>
    </source>
</evidence>
<sequence>MRCRGRPALARTRSQDELCHSRGQPCPERPPIPRHPTLPRTARPVGDTLYVSEKDRERGSSVGLQVPKISGAPRRVLRVALLGVTMLVLAGCSAADEHQIRNLAMPDRITEQGPYTYELWKWAWVAAMVTGVIVWGLIAYVVIKFRRRSDDEVPRQTRYNLPLEVFYTIAPVLMCIVFFFHTVRVQDIQTEITTPDVTVEVTGQQWSWTFNHGVGEENPDASGEPDDYAYDSYVYTSGDGSEIPTLVLPVDQRIQFNLRSPDVIHNFGVPSFLTRMDVIPGRINKLQVTPTVEGDYLGKCYELCGVYHSRMLFKVKVVSQADYEDYLTQLADAGNTAETPIIGGSDVTTQAGLESEEGSEE</sequence>
<evidence type="ECO:0000256" key="5">
    <source>
        <dbReference type="ARBA" id="ARBA00022660"/>
    </source>
</evidence>
<evidence type="ECO:0000256" key="16">
    <source>
        <dbReference type="SAM" id="MobiDB-lite"/>
    </source>
</evidence>
<evidence type="ECO:0000256" key="6">
    <source>
        <dbReference type="ARBA" id="ARBA00022692"/>
    </source>
</evidence>
<dbReference type="InterPro" id="IPR002429">
    <property type="entry name" value="CcO_II-like_C"/>
</dbReference>
<evidence type="ECO:0000256" key="13">
    <source>
        <dbReference type="ARBA" id="ARBA00024688"/>
    </source>
</evidence>
<evidence type="ECO:0000256" key="8">
    <source>
        <dbReference type="ARBA" id="ARBA00022967"/>
    </source>
</evidence>
<dbReference type="InterPro" id="IPR001505">
    <property type="entry name" value="Copper_CuA"/>
</dbReference>
<dbReference type="SUPFAM" id="SSF49503">
    <property type="entry name" value="Cupredoxins"/>
    <property type="match status" value="1"/>
</dbReference>
<evidence type="ECO:0000256" key="11">
    <source>
        <dbReference type="ARBA" id="ARBA00023008"/>
    </source>
</evidence>
<keyword evidence="10 17" id="KW-1133">Transmembrane helix</keyword>
<reference evidence="19 20" key="1">
    <citation type="submission" date="2021-01" db="EMBL/GenBank/DDBJ databases">
        <title>Genome seq and assembly of Nocardiodes sp. G10.</title>
        <authorList>
            <person name="Chhetri G."/>
        </authorList>
    </citation>
    <scope>NUCLEOTIDE SEQUENCE [LARGE SCALE GENOMIC DNA]</scope>
    <source>
        <strain evidence="19 20">G10</strain>
    </source>
</reference>
<dbReference type="InterPro" id="IPR008972">
    <property type="entry name" value="Cupredoxin"/>
</dbReference>
<dbReference type="EC" id="7.1.1.9" evidence="3"/>
<evidence type="ECO:0000259" key="18">
    <source>
        <dbReference type="PROSITE" id="PS50857"/>
    </source>
</evidence>
<protein>
    <recommendedName>
        <fullName evidence="3">cytochrome-c oxidase</fullName>
        <ecNumber evidence="3">7.1.1.9</ecNumber>
    </recommendedName>
    <alternativeName>
        <fullName evidence="14">Cytochrome aa3 subunit 2</fullName>
    </alternativeName>
</protein>
<dbReference type="Gene3D" id="2.60.40.420">
    <property type="entry name" value="Cupredoxins - blue copper proteins"/>
    <property type="match status" value="1"/>
</dbReference>
<evidence type="ECO:0000256" key="7">
    <source>
        <dbReference type="ARBA" id="ARBA00022723"/>
    </source>
</evidence>
<comment type="function">
    <text evidence="13">Subunits I and II form the functional core of the enzyme complex. Electrons originating in cytochrome c are transferred via heme a and Cu(A) to the binuclear center formed by heme a3 and Cu(B).</text>
</comment>
<comment type="subcellular location">
    <subcellularLocation>
        <location evidence="1">Membrane</location>
        <topology evidence="1">Multi-pass membrane protein</topology>
    </subcellularLocation>
</comment>